<sequence length="105" mass="11198">MRKSSNNKRRKSPVLFWTVRLLLGLALVYLCGMGMLDAFRTGHKGPVPIAGYLGAFAVMPIVLLVVFSLPALGRGRVPALLLPGLLPSLLLCARIATSAGSFLHA</sequence>
<proteinExistence type="predicted"/>
<keyword evidence="1" id="KW-1133">Transmembrane helix</keyword>
<comment type="caution">
    <text evidence="2">The sequence shown here is derived from an EMBL/GenBank/DDBJ whole genome shotgun (WGS) entry which is preliminary data.</text>
</comment>
<accession>A0A511BS31</accession>
<feature type="transmembrane region" description="Helical" evidence="1">
    <location>
        <begin position="12"/>
        <end position="30"/>
    </location>
</feature>
<evidence type="ECO:0000256" key="1">
    <source>
        <dbReference type="SAM" id="Phobius"/>
    </source>
</evidence>
<organism evidence="2 3">
    <name type="scientific">Swaminathania salitolerans</name>
    <dbReference type="NCBI Taxonomy" id="182838"/>
    <lineage>
        <taxon>Bacteria</taxon>
        <taxon>Pseudomonadati</taxon>
        <taxon>Pseudomonadota</taxon>
        <taxon>Alphaproteobacteria</taxon>
        <taxon>Acetobacterales</taxon>
        <taxon>Acetobacteraceae</taxon>
        <taxon>Swaminathania</taxon>
    </lineage>
</organism>
<protein>
    <submittedName>
        <fullName evidence="2">Uncharacterized protein</fullName>
    </submittedName>
</protein>
<evidence type="ECO:0000313" key="2">
    <source>
        <dbReference type="EMBL" id="GEL03110.1"/>
    </source>
</evidence>
<keyword evidence="1" id="KW-0472">Membrane</keyword>
<dbReference type="RefSeq" id="WP_186807773.1">
    <property type="nucleotide sequence ID" value="NZ_BJVC01000006.1"/>
</dbReference>
<keyword evidence="1" id="KW-0812">Transmembrane</keyword>
<evidence type="ECO:0000313" key="3">
    <source>
        <dbReference type="Proteomes" id="UP000321405"/>
    </source>
</evidence>
<feature type="transmembrane region" description="Helical" evidence="1">
    <location>
        <begin position="50"/>
        <end position="72"/>
    </location>
</feature>
<dbReference type="EMBL" id="BJVC01000006">
    <property type="protein sequence ID" value="GEL03110.1"/>
    <property type="molecule type" value="Genomic_DNA"/>
</dbReference>
<gene>
    <name evidence="2" type="ORF">SSA02_22730</name>
</gene>
<reference evidence="2 3" key="1">
    <citation type="submission" date="2019-07" db="EMBL/GenBank/DDBJ databases">
        <title>Whole genome shotgun sequence of Swaminathania salitolerans NBRC 104436.</title>
        <authorList>
            <person name="Hosoyama A."/>
            <person name="Uohara A."/>
            <person name="Ohji S."/>
            <person name="Ichikawa N."/>
        </authorList>
    </citation>
    <scope>NUCLEOTIDE SEQUENCE [LARGE SCALE GENOMIC DNA]</scope>
    <source>
        <strain evidence="2 3">NBRC 104436</strain>
    </source>
</reference>
<keyword evidence="3" id="KW-1185">Reference proteome</keyword>
<dbReference type="AlphaFoldDB" id="A0A511BS31"/>
<feature type="transmembrane region" description="Helical" evidence="1">
    <location>
        <begin position="79"/>
        <end position="103"/>
    </location>
</feature>
<name>A0A511BS31_9PROT</name>
<dbReference type="Proteomes" id="UP000321405">
    <property type="component" value="Unassembled WGS sequence"/>
</dbReference>